<dbReference type="InterPro" id="IPR046409">
    <property type="entry name" value="PDC10_dimerisation_sf"/>
</dbReference>
<dbReference type="PANTHER" id="PTHR13250">
    <property type="entry name" value="TF-1 CELL APOPTOSIS RELATED PROTEIN-15"/>
    <property type="match status" value="1"/>
</dbReference>
<evidence type="ECO:0000256" key="8">
    <source>
        <dbReference type="ARBA" id="ARBA00022703"/>
    </source>
</evidence>
<reference evidence="12" key="2">
    <citation type="submission" date="2025-09" db="UniProtKB">
        <authorList>
            <consortium name="Ensembl"/>
        </authorList>
    </citation>
    <scope>IDENTIFICATION</scope>
</reference>
<proteinExistence type="inferred from homology"/>
<evidence type="ECO:0000256" key="4">
    <source>
        <dbReference type="ARBA" id="ARBA00009181"/>
    </source>
</evidence>
<dbReference type="Proteomes" id="UP000472260">
    <property type="component" value="Unassembled WGS sequence"/>
</dbReference>
<dbReference type="Gene3D" id="1.10.12.70">
    <property type="match status" value="1"/>
</dbReference>
<dbReference type="GO" id="GO:0001525">
    <property type="term" value="P:angiogenesis"/>
    <property type="evidence" value="ECO:0007669"/>
    <property type="project" value="UniProtKB-KW"/>
</dbReference>
<evidence type="ECO:0000256" key="2">
    <source>
        <dbReference type="ARBA" id="ARBA00004413"/>
    </source>
</evidence>
<evidence type="ECO:0000313" key="13">
    <source>
        <dbReference type="Proteomes" id="UP000472260"/>
    </source>
</evidence>
<dbReference type="Pfam" id="PF20929">
    <property type="entry name" value="PDCD10_N"/>
    <property type="match status" value="1"/>
</dbReference>
<dbReference type="GO" id="GO:0090443">
    <property type="term" value="C:FAR/SIN/STRIPAK complex"/>
    <property type="evidence" value="ECO:0007669"/>
    <property type="project" value="TreeGrafter"/>
</dbReference>
<evidence type="ECO:0000256" key="5">
    <source>
        <dbReference type="ARBA" id="ARBA00022475"/>
    </source>
</evidence>
<keyword evidence="9" id="KW-0333">Golgi apparatus</keyword>
<comment type="similarity">
    <text evidence="4">Belongs to the PDCD10 family.</text>
</comment>
<evidence type="ECO:0000256" key="10">
    <source>
        <dbReference type="ARBA" id="ARBA00023136"/>
    </source>
</evidence>
<dbReference type="Ensembl" id="ENSSANT00000023667.1">
    <property type="protein sequence ID" value="ENSSANP00000022201.1"/>
    <property type="gene ID" value="ENSSANG00000011392.1"/>
</dbReference>
<evidence type="ECO:0000313" key="12">
    <source>
        <dbReference type="Ensembl" id="ENSSANP00000022201.1"/>
    </source>
</evidence>
<keyword evidence="8" id="KW-0053">Apoptosis</keyword>
<evidence type="ECO:0000256" key="9">
    <source>
        <dbReference type="ARBA" id="ARBA00023034"/>
    </source>
</evidence>
<evidence type="ECO:0000259" key="11">
    <source>
        <dbReference type="Pfam" id="PF20929"/>
    </source>
</evidence>
<reference evidence="12" key="1">
    <citation type="submission" date="2025-08" db="UniProtKB">
        <authorList>
            <consortium name="Ensembl"/>
        </authorList>
    </citation>
    <scope>IDENTIFICATION</scope>
</reference>
<accession>A0A671LUV4</accession>
<evidence type="ECO:0000256" key="6">
    <source>
        <dbReference type="ARBA" id="ARBA00022490"/>
    </source>
</evidence>
<evidence type="ECO:0000256" key="1">
    <source>
        <dbReference type="ARBA" id="ARBA00004255"/>
    </source>
</evidence>
<dbReference type="GO" id="GO:0006915">
    <property type="term" value="P:apoptotic process"/>
    <property type="evidence" value="ECO:0007669"/>
    <property type="project" value="UniProtKB-KW"/>
</dbReference>
<keyword evidence="10" id="KW-0472">Membrane</keyword>
<dbReference type="InterPro" id="IPR048288">
    <property type="entry name" value="PDCD10_N"/>
</dbReference>
<protein>
    <submittedName>
        <fullName evidence="12">Programmed cell death protein 10-A</fullName>
    </submittedName>
</protein>
<keyword evidence="13" id="KW-1185">Reference proteome</keyword>
<dbReference type="InterPro" id="IPR009652">
    <property type="entry name" value="PDCD10"/>
</dbReference>
<keyword evidence="7" id="KW-0037">Angiogenesis</keyword>
<keyword evidence="6" id="KW-0963">Cytoplasm</keyword>
<dbReference type="GO" id="GO:1903358">
    <property type="term" value="P:regulation of Golgi organization"/>
    <property type="evidence" value="ECO:0007669"/>
    <property type="project" value="TreeGrafter"/>
</dbReference>
<comment type="subcellular location">
    <subcellularLocation>
        <location evidence="2">Cell membrane</location>
        <topology evidence="2">Peripheral membrane protein</topology>
        <orientation evidence="2">Cytoplasmic side</orientation>
    </subcellularLocation>
    <subcellularLocation>
        <location evidence="3">Cytoplasm</location>
    </subcellularLocation>
    <subcellularLocation>
        <location evidence="1">Golgi apparatus membrane</location>
        <topology evidence="1">Peripheral membrane protein</topology>
        <orientation evidence="1">Cytoplasmic side</orientation>
    </subcellularLocation>
</comment>
<keyword evidence="5" id="KW-1003">Cell membrane</keyword>
<evidence type="ECO:0000256" key="7">
    <source>
        <dbReference type="ARBA" id="ARBA00022657"/>
    </source>
</evidence>
<dbReference type="GO" id="GO:0019901">
    <property type="term" value="F:protein kinase binding"/>
    <property type="evidence" value="ECO:0007669"/>
    <property type="project" value="TreeGrafter"/>
</dbReference>
<sequence length="57" mass="6410">MTMTMEEMKNEADATSMVSMTLYAVMYPVFNELERVNLSAAQTLRAAFIKKSSKGKN</sequence>
<dbReference type="GO" id="GO:0000139">
    <property type="term" value="C:Golgi membrane"/>
    <property type="evidence" value="ECO:0007669"/>
    <property type="project" value="UniProtKB-SubCell"/>
</dbReference>
<organism evidence="12 13">
    <name type="scientific">Sinocyclocheilus anshuiensis</name>
    <dbReference type="NCBI Taxonomy" id="1608454"/>
    <lineage>
        <taxon>Eukaryota</taxon>
        <taxon>Metazoa</taxon>
        <taxon>Chordata</taxon>
        <taxon>Craniata</taxon>
        <taxon>Vertebrata</taxon>
        <taxon>Euteleostomi</taxon>
        <taxon>Actinopterygii</taxon>
        <taxon>Neopterygii</taxon>
        <taxon>Teleostei</taxon>
        <taxon>Ostariophysi</taxon>
        <taxon>Cypriniformes</taxon>
        <taxon>Cyprinidae</taxon>
        <taxon>Cyprininae</taxon>
        <taxon>Sinocyclocheilus</taxon>
    </lineage>
</organism>
<dbReference type="AlphaFoldDB" id="A0A671LUV4"/>
<dbReference type="GO" id="GO:0005886">
    <property type="term" value="C:plasma membrane"/>
    <property type="evidence" value="ECO:0007669"/>
    <property type="project" value="UniProtKB-SubCell"/>
</dbReference>
<name>A0A671LUV4_9TELE</name>
<gene>
    <name evidence="12" type="primary">LOC107686582</name>
</gene>
<dbReference type="PANTHER" id="PTHR13250:SF1">
    <property type="entry name" value="PROGRAMMED CELL DEATH PROTEIN 10"/>
    <property type="match status" value="1"/>
</dbReference>
<evidence type="ECO:0000256" key="3">
    <source>
        <dbReference type="ARBA" id="ARBA00004496"/>
    </source>
</evidence>
<feature type="domain" description="Programmed cell death protein 10 dimerisation" evidence="11">
    <location>
        <begin position="15"/>
        <end position="50"/>
    </location>
</feature>